<feature type="compositionally biased region" description="Basic and acidic residues" evidence="1">
    <location>
        <begin position="71"/>
        <end position="100"/>
    </location>
</feature>
<sequence>MKEKALPSSSKSRSSLSFRRHANQLRTCSTIAPLTRPLRPFPGRRQNFFTLHPEHLPVETTSNTSDSNSQNRDERKLLMNEPEKEGVQQEGVRVHEDSTRIPRSPSGEYVTLEEDGTRMVTQWSSLIRSPTPSVYGVGCILFSTTKAKLSICGGHPSQRLDNMPAKILVKYLTPDQVWVFVGALGSDKPFQKVLANRITFDKYWREFSLEATYRHTWLDEDTTAHFRIRLPLLEETNFIKALKCKDQTPVDWDPNWEQAYLDFKELGADQFPFEPAQEL</sequence>
<keyword evidence="3" id="KW-1185">Reference proteome</keyword>
<dbReference type="Proteomes" id="UP000297245">
    <property type="component" value="Unassembled WGS sequence"/>
</dbReference>
<gene>
    <name evidence="2" type="ORF">K435DRAFT_862498</name>
</gene>
<accession>A0A4S8LSC3</accession>
<protein>
    <submittedName>
        <fullName evidence="2">Uncharacterized protein</fullName>
    </submittedName>
</protein>
<organism evidence="2 3">
    <name type="scientific">Dendrothele bispora (strain CBS 962.96)</name>
    <dbReference type="NCBI Taxonomy" id="1314807"/>
    <lineage>
        <taxon>Eukaryota</taxon>
        <taxon>Fungi</taxon>
        <taxon>Dikarya</taxon>
        <taxon>Basidiomycota</taxon>
        <taxon>Agaricomycotina</taxon>
        <taxon>Agaricomycetes</taxon>
        <taxon>Agaricomycetidae</taxon>
        <taxon>Agaricales</taxon>
        <taxon>Agaricales incertae sedis</taxon>
        <taxon>Dendrothele</taxon>
    </lineage>
</organism>
<feature type="compositionally biased region" description="Low complexity" evidence="1">
    <location>
        <begin position="60"/>
        <end position="70"/>
    </location>
</feature>
<evidence type="ECO:0000256" key="1">
    <source>
        <dbReference type="SAM" id="MobiDB-lite"/>
    </source>
</evidence>
<proteinExistence type="predicted"/>
<feature type="compositionally biased region" description="Low complexity" evidence="1">
    <location>
        <begin position="8"/>
        <end position="17"/>
    </location>
</feature>
<reference evidence="2 3" key="1">
    <citation type="journal article" date="2019" name="Nat. Ecol. Evol.">
        <title>Megaphylogeny resolves global patterns of mushroom evolution.</title>
        <authorList>
            <person name="Varga T."/>
            <person name="Krizsan K."/>
            <person name="Foldi C."/>
            <person name="Dima B."/>
            <person name="Sanchez-Garcia M."/>
            <person name="Sanchez-Ramirez S."/>
            <person name="Szollosi G.J."/>
            <person name="Szarkandi J.G."/>
            <person name="Papp V."/>
            <person name="Albert L."/>
            <person name="Andreopoulos W."/>
            <person name="Angelini C."/>
            <person name="Antonin V."/>
            <person name="Barry K.W."/>
            <person name="Bougher N.L."/>
            <person name="Buchanan P."/>
            <person name="Buyck B."/>
            <person name="Bense V."/>
            <person name="Catcheside P."/>
            <person name="Chovatia M."/>
            <person name="Cooper J."/>
            <person name="Damon W."/>
            <person name="Desjardin D."/>
            <person name="Finy P."/>
            <person name="Geml J."/>
            <person name="Haridas S."/>
            <person name="Hughes K."/>
            <person name="Justo A."/>
            <person name="Karasinski D."/>
            <person name="Kautmanova I."/>
            <person name="Kiss B."/>
            <person name="Kocsube S."/>
            <person name="Kotiranta H."/>
            <person name="LaButti K.M."/>
            <person name="Lechner B.E."/>
            <person name="Liimatainen K."/>
            <person name="Lipzen A."/>
            <person name="Lukacs Z."/>
            <person name="Mihaltcheva S."/>
            <person name="Morgado L.N."/>
            <person name="Niskanen T."/>
            <person name="Noordeloos M.E."/>
            <person name="Ohm R.A."/>
            <person name="Ortiz-Santana B."/>
            <person name="Ovrebo C."/>
            <person name="Racz N."/>
            <person name="Riley R."/>
            <person name="Savchenko A."/>
            <person name="Shiryaev A."/>
            <person name="Soop K."/>
            <person name="Spirin V."/>
            <person name="Szebenyi C."/>
            <person name="Tomsovsky M."/>
            <person name="Tulloss R.E."/>
            <person name="Uehling J."/>
            <person name="Grigoriev I.V."/>
            <person name="Vagvolgyi C."/>
            <person name="Papp T."/>
            <person name="Martin F.M."/>
            <person name="Miettinen O."/>
            <person name="Hibbett D.S."/>
            <person name="Nagy L.G."/>
        </authorList>
    </citation>
    <scope>NUCLEOTIDE SEQUENCE [LARGE SCALE GENOMIC DNA]</scope>
    <source>
        <strain evidence="2 3">CBS 962.96</strain>
    </source>
</reference>
<dbReference type="AlphaFoldDB" id="A0A4S8LSC3"/>
<name>A0A4S8LSC3_DENBC</name>
<feature type="region of interest" description="Disordered" evidence="1">
    <location>
        <begin position="53"/>
        <end position="108"/>
    </location>
</feature>
<feature type="region of interest" description="Disordered" evidence="1">
    <location>
        <begin position="1"/>
        <end position="21"/>
    </location>
</feature>
<evidence type="ECO:0000313" key="3">
    <source>
        <dbReference type="Proteomes" id="UP000297245"/>
    </source>
</evidence>
<dbReference type="EMBL" id="ML179280">
    <property type="protein sequence ID" value="THU92396.1"/>
    <property type="molecule type" value="Genomic_DNA"/>
</dbReference>
<evidence type="ECO:0000313" key="2">
    <source>
        <dbReference type="EMBL" id="THU92396.1"/>
    </source>
</evidence>